<dbReference type="EMBL" id="MKXG01000410">
    <property type="protein sequence ID" value="PJZ10061.1"/>
    <property type="molecule type" value="Genomic_DNA"/>
</dbReference>
<gene>
    <name evidence="4" type="ORF">BHU41_03380</name>
    <name evidence="3" type="ORF">GTK63_09090</name>
    <name evidence="2" type="ORF">RON39_01205</name>
</gene>
<accession>A0A2M9WKD8</accession>
<protein>
    <submittedName>
        <fullName evidence="4">DUF1659 domain-containing protein</fullName>
    </submittedName>
</protein>
<evidence type="ECO:0000313" key="5">
    <source>
        <dbReference type="Proteomes" id="UP000231914"/>
    </source>
</evidence>
<feature type="domain" description="DUF1659" evidence="1">
    <location>
        <begin position="4"/>
        <end position="67"/>
    </location>
</feature>
<dbReference type="EMBL" id="JAVTXN010000004">
    <property type="protein sequence ID" value="MDT9608754.1"/>
    <property type="molecule type" value="Genomic_DNA"/>
</dbReference>
<comment type="caution">
    <text evidence="4">The sequence shown here is derived from an EMBL/GenBank/DDBJ whole genome shotgun (WGS) entry which is preliminary data.</text>
</comment>
<reference evidence="3 6" key="2">
    <citation type="submission" date="2020-01" db="EMBL/GenBank/DDBJ databases">
        <title>Vaginal microbiome of pregnant Indian women: Insights into the genome of dominants Lactobacillus species.</title>
        <authorList>
            <person name="Das B."/>
            <person name="Mehta O."/>
            <person name="Ghosh T.S."/>
            <person name="Kothidar A."/>
            <person name="Gowtham M.R."/>
            <person name="Mitra R."/>
            <person name="Kshetrapal P."/>
            <person name="Wadhwa N."/>
            <person name="Thiruvengadam R."/>
            <person name="Nair G.B."/>
            <person name="Bhatnagar S."/>
            <person name="Pore S."/>
        </authorList>
    </citation>
    <scope>NUCLEOTIDE SEQUENCE [LARGE SCALE GENOMIC DNA]</scope>
    <source>
        <strain evidence="3 6">Indica2</strain>
    </source>
</reference>
<dbReference type="InterPro" id="IPR012454">
    <property type="entry name" value="DUF1659"/>
</dbReference>
<reference evidence="2" key="3">
    <citation type="submission" date="2023-08" db="EMBL/GenBank/DDBJ databases">
        <title>Lactobacillus from the Female Urinary Tract.</title>
        <authorList>
            <person name="Stegman N."/>
            <person name="Jackson B."/>
            <person name="Steiling M."/>
            <person name="Sedano C."/>
            <person name="Wolfe A."/>
            <person name="Putonti C."/>
        </authorList>
    </citation>
    <scope>NUCLEOTIDE SEQUENCE</scope>
    <source>
        <strain evidence="2">UMB5661</strain>
    </source>
</reference>
<dbReference type="AlphaFoldDB" id="A0A2M9WKD8"/>
<proteinExistence type="predicted"/>
<dbReference type="Pfam" id="PF07872">
    <property type="entry name" value="DUF1659"/>
    <property type="match status" value="1"/>
</dbReference>
<dbReference type="RefSeq" id="WP_100733331.1">
    <property type="nucleotide sequence ID" value="NZ_JAGSXU010000006.1"/>
</dbReference>
<evidence type="ECO:0000313" key="6">
    <source>
        <dbReference type="Proteomes" id="UP000460132"/>
    </source>
</evidence>
<dbReference type="Proteomes" id="UP000460132">
    <property type="component" value="Unassembled WGS sequence"/>
</dbReference>
<evidence type="ECO:0000313" key="3">
    <source>
        <dbReference type="EMBL" id="MYN54442.1"/>
    </source>
</evidence>
<evidence type="ECO:0000313" key="2">
    <source>
        <dbReference type="EMBL" id="MDT9608754.1"/>
    </source>
</evidence>
<dbReference type="EMBL" id="WWFF01000013">
    <property type="protein sequence ID" value="MYN54442.1"/>
    <property type="molecule type" value="Genomic_DNA"/>
</dbReference>
<sequence>MNYELTEQSIQYVFGNKKYKNGQKTRNLKNVKTGAKADDLQKVGQAIASLQDDSLDEAYLVQKSRLVSVAE</sequence>
<reference evidence="4 5" key="1">
    <citation type="submission" date="2016-10" db="EMBL/GenBank/DDBJ databases">
        <title>WGS of isloates from the oral cavity of healthy individuals.</title>
        <authorList>
            <person name="Sharma S."/>
            <person name="Pal V.K."/>
            <person name="Patil P.B."/>
            <person name="Korpole S."/>
            <person name="Grover V."/>
        </authorList>
    </citation>
    <scope>NUCLEOTIDE SEQUENCE [LARGE SCALE GENOMIC DNA]</scope>
    <source>
        <strain evidence="4 5">DISK12</strain>
    </source>
</reference>
<dbReference type="Proteomes" id="UP000231914">
    <property type="component" value="Unassembled WGS sequence"/>
</dbReference>
<name>A0A2M9WKD8_9LACO</name>
<organism evidence="4 5">
    <name type="scientific">Lactobacillus crispatus</name>
    <dbReference type="NCBI Taxonomy" id="47770"/>
    <lineage>
        <taxon>Bacteria</taxon>
        <taxon>Bacillati</taxon>
        <taxon>Bacillota</taxon>
        <taxon>Bacilli</taxon>
        <taxon>Lactobacillales</taxon>
        <taxon>Lactobacillaceae</taxon>
        <taxon>Lactobacillus</taxon>
    </lineage>
</organism>
<evidence type="ECO:0000259" key="1">
    <source>
        <dbReference type="Pfam" id="PF07872"/>
    </source>
</evidence>
<evidence type="ECO:0000313" key="4">
    <source>
        <dbReference type="EMBL" id="PJZ10061.1"/>
    </source>
</evidence>
<dbReference type="Proteomes" id="UP001253287">
    <property type="component" value="Unassembled WGS sequence"/>
</dbReference>